<gene>
    <name evidence="15" type="ORF">GCM10009754_22560</name>
</gene>
<feature type="transmembrane region" description="Helical" evidence="11">
    <location>
        <begin position="210"/>
        <end position="230"/>
    </location>
</feature>
<feature type="domain" description="Arabinosyltransferas concanavalin like" evidence="14">
    <location>
        <begin position="22"/>
        <end position="160"/>
    </location>
</feature>
<dbReference type="InterPro" id="IPR032731">
    <property type="entry name" value="Arabino_trans_C"/>
</dbReference>
<keyword evidence="9 11" id="KW-0472">Membrane</keyword>
<dbReference type="Gene3D" id="2.60.120.610">
    <property type="entry name" value="arabinofuranosyltransferase like domain"/>
    <property type="match status" value="1"/>
</dbReference>
<evidence type="ECO:0000259" key="12">
    <source>
        <dbReference type="Pfam" id="PF04602"/>
    </source>
</evidence>
<evidence type="ECO:0000256" key="10">
    <source>
        <dbReference type="ARBA" id="ARBA00023316"/>
    </source>
</evidence>
<evidence type="ECO:0000256" key="4">
    <source>
        <dbReference type="ARBA" id="ARBA00022475"/>
    </source>
</evidence>
<evidence type="ECO:0000256" key="7">
    <source>
        <dbReference type="ARBA" id="ARBA00022692"/>
    </source>
</evidence>
<evidence type="ECO:0000256" key="9">
    <source>
        <dbReference type="ARBA" id="ARBA00023136"/>
    </source>
</evidence>
<feature type="transmembrane region" description="Helical" evidence="11">
    <location>
        <begin position="315"/>
        <end position="331"/>
    </location>
</feature>
<proteinExistence type="inferred from homology"/>
<dbReference type="Pfam" id="PF14896">
    <property type="entry name" value="Arabino_trans_C"/>
    <property type="match status" value="1"/>
</dbReference>
<feature type="transmembrane region" description="Helical" evidence="11">
    <location>
        <begin position="599"/>
        <end position="621"/>
    </location>
</feature>
<reference evidence="16" key="1">
    <citation type="journal article" date="2019" name="Int. J. Syst. Evol. Microbiol.">
        <title>The Global Catalogue of Microorganisms (GCM) 10K type strain sequencing project: providing services to taxonomists for standard genome sequencing and annotation.</title>
        <authorList>
            <consortium name="The Broad Institute Genomics Platform"/>
            <consortium name="The Broad Institute Genome Sequencing Center for Infectious Disease"/>
            <person name="Wu L."/>
            <person name="Ma J."/>
        </authorList>
    </citation>
    <scope>NUCLEOTIDE SEQUENCE [LARGE SCALE GENOMIC DNA]</scope>
    <source>
        <strain evidence="16">JCM 14545</strain>
    </source>
</reference>
<feature type="transmembrane region" description="Helical" evidence="11">
    <location>
        <begin position="528"/>
        <end position="547"/>
    </location>
</feature>
<dbReference type="InterPro" id="IPR042486">
    <property type="entry name" value="Arabino_trans_C_2"/>
</dbReference>
<name>A0ABP5BVZ6_9PSEU</name>
<dbReference type="EMBL" id="BAAANN010000007">
    <property type="protein sequence ID" value="GAA1952921.1"/>
    <property type="molecule type" value="Genomic_DNA"/>
</dbReference>
<feature type="domain" description="Arabinofuranosyltransferase central" evidence="12">
    <location>
        <begin position="166"/>
        <end position="615"/>
    </location>
</feature>
<evidence type="ECO:0000313" key="16">
    <source>
        <dbReference type="Proteomes" id="UP001501116"/>
    </source>
</evidence>
<feature type="transmembrane region" description="Helical" evidence="11">
    <location>
        <begin position="474"/>
        <end position="491"/>
    </location>
</feature>
<comment type="caution">
    <text evidence="15">The sequence shown here is derived from an EMBL/GenBank/DDBJ whole genome shotgun (WGS) entry which is preliminary data.</text>
</comment>
<accession>A0ABP5BVZ6</accession>
<organism evidence="15 16">
    <name type="scientific">Amycolatopsis minnesotensis</name>
    <dbReference type="NCBI Taxonomy" id="337894"/>
    <lineage>
        <taxon>Bacteria</taxon>
        <taxon>Bacillati</taxon>
        <taxon>Actinomycetota</taxon>
        <taxon>Actinomycetes</taxon>
        <taxon>Pseudonocardiales</taxon>
        <taxon>Pseudonocardiaceae</taxon>
        <taxon>Amycolatopsis</taxon>
    </lineage>
</organism>
<feature type="transmembrane region" description="Helical" evidence="11">
    <location>
        <begin position="407"/>
        <end position="425"/>
    </location>
</feature>
<keyword evidence="5" id="KW-0328">Glycosyltransferase</keyword>
<sequence length="978" mass="103479">MAALGLISALASVLFVLVPVDQNVTTYEWPSQPGAQGTALPMYPYQPERFDARFDCAQPADALVLSTVPPGPGTGEAGSPPGLVVRTANGTVTVSLDGTPLASRPLAPSCQWTVHADETGTTVAVDGTPIGHSGKRPDVNSLFTGSPSAATHVTVVGDTRFDTGATGFKIALGALAAVCLLAALALTRHWDTRFARRARLLPRRWWRPRAADLVVTAVLAVWAVIGSLTVDDGYISTMLKARPDSGFTGNYFRWFNAPEAPFGWFYEVYHWLTLISPAQLFLRLPSVLLGLLAWGMLDRLLLPRFLSASRGSRRWARWACVALFLVWYLPYDVGLRPEPFIVVGSLAVFALVERALATSAVAPLATGIVVAGATVAVTPTGIAAFLPFVAGIGGIIRLLRRRRDQSWLGLLALLLATGASALLLMCYDQTLATVLDATRVRTAIGPDFDWQREIGRYATLLDPSVVEGALNRRVPMLLMLFSMAVLGALLINHRVPGLVESATRRLVVSSGLYLVALMFTPTKWTHHFGALAGFGALLTALLVHTVAKGALRSVWARSVSLALLAGVVALAVSAPNRWWYVSALNVRWVDEAPTARGYLVGNLVLVAGLAIAAAGGVIGTWRTSGGRPADQRALRWLPSSGWLIVAVAIVVVVAEVGTMAQAVTVRWHSYSIGRANLASLTGTGSCGIEDWLEVEPDVGASVLHPVAGSPPAALGGLLANAGFPASAAPQAPYGTDAEHPVWGSYRAPKTTGTASSAWYALPSALNDPARPPLVVTRAGTGRVTVLLEFARADGSPVSTVDIGGRTGGAWKDARVDTAEQAAGADRVRVVVKDDDPGDGWLASTAPRFPEVVPSTALVPTGEPVVLDWVNGFVLPCRKPVSLGGGMILPARYRFSPGPDSASLAGVSYATGAGGPYAPLLQLARERVVPTYLRGDKLREPVTVIRFDYLAPMNGVRVTHGVRSRSGLERGPALIDPMP</sequence>
<feature type="transmembrane region" description="Helical" evidence="11">
    <location>
        <begin position="368"/>
        <end position="395"/>
    </location>
</feature>
<evidence type="ECO:0000313" key="15">
    <source>
        <dbReference type="EMBL" id="GAA1952921.1"/>
    </source>
</evidence>
<keyword evidence="4" id="KW-1003">Cell membrane</keyword>
<evidence type="ECO:0000256" key="6">
    <source>
        <dbReference type="ARBA" id="ARBA00022679"/>
    </source>
</evidence>
<dbReference type="InterPro" id="IPR007680">
    <property type="entry name" value="Arabino_trans_central"/>
</dbReference>
<protein>
    <submittedName>
        <fullName evidence="15">Arabinosyltransferase domain-containing protein</fullName>
    </submittedName>
</protein>
<evidence type="ECO:0000256" key="3">
    <source>
        <dbReference type="ARBA" id="ARBA00008195"/>
    </source>
</evidence>
<comment type="subcellular location">
    <subcellularLocation>
        <location evidence="2">Cell membrane</location>
        <topology evidence="2">Multi-pass membrane protein</topology>
    </subcellularLocation>
</comment>
<dbReference type="InterPro" id="IPR027451">
    <property type="entry name" value="EmbABC_dom1"/>
</dbReference>
<dbReference type="InterPro" id="IPR040920">
    <property type="entry name" value="Arabino_trans_N"/>
</dbReference>
<keyword evidence="6" id="KW-0808">Transferase</keyword>
<dbReference type="Pfam" id="PF04602">
    <property type="entry name" value="Arabinose_trans"/>
    <property type="match status" value="1"/>
</dbReference>
<evidence type="ECO:0000256" key="5">
    <source>
        <dbReference type="ARBA" id="ARBA00022676"/>
    </source>
</evidence>
<dbReference type="Gene3D" id="2.60.120.940">
    <property type="entry name" value="EmbC, C-terminal domain, subdomain 2"/>
    <property type="match status" value="1"/>
</dbReference>
<feature type="transmembrane region" description="Helical" evidence="11">
    <location>
        <begin position="633"/>
        <end position="654"/>
    </location>
</feature>
<feature type="domain" description="Arabinosyltransferase C-terminal" evidence="13">
    <location>
        <begin position="721"/>
        <end position="969"/>
    </location>
</feature>
<evidence type="ECO:0000256" key="2">
    <source>
        <dbReference type="ARBA" id="ARBA00004651"/>
    </source>
</evidence>
<evidence type="ECO:0000259" key="14">
    <source>
        <dbReference type="Pfam" id="PF17689"/>
    </source>
</evidence>
<keyword evidence="8 11" id="KW-1133">Transmembrane helix</keyword>
<evidence type="ECO:0000259" key="13">
    <source>
        <dbReference type="Pfam" id="PF14896"/>
    </source>
</evidence>
<feature type="transmembrane region" description="Helical" evidence="11">
    <location>
        <begin position="559"/>
        <end position="579"/>
    </location>
</feature>
<evidence type="ECO:0000256" key="8">
    <source>
        <dbReference type="ARBA" id="ARBA00022989"/>
    </source>
</evidence>
<comment type="similarity">
    <text evidence="3">Belongs to the emb family.</text>
</comment>
<feature type="transmembrane region" description="Helical" evidence="11">
    <location>
        <begin position="268"/>
        <end position="294"/>
    </location>
</feature>
<feature type="transmembrane region" description="Helical" evidence="11">
    <location>
        <begin position="170"/>
        <end position="190"/>
    </location>
</feature>
<feature type="transmembrane region" description="Helical" evidence="11">
    <location>
        <begin position="503"/>
        <end position="522"/>
    </location>
</feature>
<dbReference type="Pfam" id="PF17689">
    <property type="entry name" value="Arabino_trans_N"/>
    <property type="match status" value="1"/>
</dbReference>
<dbReference type="Proteomes" id="UP001501116">
    <property type="component" value="Unassembled WGS sequence"/>
</dbReference>
<keyword evidence="7 11" id="KW-0812">Transmembrane</keyword>
<keyword evidence="16" id="KW-1185">Reference proteome</keyword>
<comment type="function">
    <text evidence="1">Arabinosyl transferase responsible for the polymerization of arabinose into the arabinan of arabinogalactan.</text>
</comment>
<evidence type="ECO:0000256" key="11">
    <source>
        <dbReference type="SAM" id="Phobius"/>
    </source>
</evidence>
<evidence type="ECO:0000256" key="1">
    <source>
        <dbReference type="ARBA" id="ARBA00003001"/>
    </source>
</evidence>
<keyword evidence="10" id="KW-0961">Cell wall biogenesis/degradation</keyword>